<dbReference type="GO" id="GO:0004643">
    <property type="term" value="F:phosphoribosylaminoimidazolecarboxamide formyltransferase activity"/>
    <property type="evidence" value="ECO:0007669"/>
    <property type="project" value="InterPro"/>
</dbReference>
<dbReference type="GO" id="GO:0005829">
    <property type="term" value="C:cytosol"/>
    <property type="evidence" value="ECO:0007669"/>
    <property type="project" value="TreeGrafter"/>
</dbReference>
<dbReference type="AlphaFoldDB" id="A0A133U912"/>
<organism evidence="1 2">
    <name type="scientific">candidate division MSBL1 archaeon SCGC-AAA259B11</name>
    <dbReference type="NCBI Taxonomy" id="1698260"/>
    <lineage>
        <taxon>Archaea</taxon>
        <taxon>Methanobacteriati</taxon>
        <taxon>Methanobacteriota</taxon>
        <taxon>candidate division MSBL1</taxon>
    </lineage>
</organism>
<reference evidence="1 2" key="1">
    <citation type="journal article" date="2016" name="Sci. Rep.">
        <title>Metabolic traits of an uncultured archaeal lineage -MSBL1- from brine pools of the Red Sea.</title>
        <authorList>
            <person name="Mwirichia R."/>
            <person name="Alam I."/>
            <person name="Rashid M."/>
            <person name="Vinu M."/>
            <person name="Ba-Alawi W."/>
            <person name="Anthony Kamau A."/>
            <person name="Kamanda Ngugi D."/>
            <person name="Goker M."/>
            <person name="Klenk H.P."/>
            <person name="Bajic V."/>
            <person name="Stingl U."/>
        </authorList>
    </citation>
    <scope>NUCLEOTIDE SEQUENCE [LARGE SCALE GENOMIC DNA]</scope>
    <source>
        <strain evidence="1">SCGC-AAA259B11</strain>
    </source>
</reference>
<evidence type="ECO:0000313" key="1">
    <source>
        <dbReference type="EMBL" id="KXA90685.1"/>
    </source>
</evidence>
<name>A0A133U912_9EURY</name>
<dbReference type="Proteomes" id="UP000070184">
    <property type="component" value="Unassembled WGS sequence"/>
</dbReference>
<dbReference type="InterPro" id="IPR016193">
    <property type="entry name" value="Cytidine_deaminase-like"/>
</dbReference>
<gene>
    <name evidence="1" type="ORF">AKJ61_00135</name>
</gene>
<sequence>MDFPEEINLKLRKIAETRYGENPQQDGAVYETVDGGGNLQKILPITGAEKLQGKKMSFNNWLDADAVLKMLWQFEEPFATVFKHLNPAGACQNDDILKAYKKAWNCDPMSAFGGIAGVNRKITEEIAEYAIDGKFLEAIIAPSYGEEALEILQKKKKLRILEIDTEMPQDPGPDLRPIHGGFLVQEFDYSELTSEDLIYLEDRGIRKPTEEQIEDMLFGWKINRRTKSNTVLLVKDKATIGIGAGQQNRVDAGFIAGYRANKPYKKLTNMDRTCESSKIKDLADYIGLKTKGRTKNSVAVSSAFYPFPDTIEVLNAFGVEASLSPAGSIRDKESYEALRKHDMAAAHTPQIEKGGYKGGMRAFLH</sequence>
<comment type="caution">
    <text evidence="1">The sequence shown here is derived from an EMBL/GenBank/DDBJ whole genome shotgun (WGS) entry which is preliminary data.</text>
</comment>
<dbReference type="Gene3D" id="3.40.140.20">
    <property type="match status" value="2"/>
</dbReference>
<dbReference type="PANTHER" id="PTHR11692">
    <property type="entry name" value="BIFUNCTIONAL PURINE BIOSYNTHESIS PROTEIN PURH"/>
    <property type="match status" value="1"/>
</dbReference>
<dbReference type="SUPFAM" id="SSF53927">
    <property type="entry name" value="Cytidine deaminase-like"/>
    <property type="match status" value="1"/>
</dbReference>
<dbReference type="EMBL" id="LHXK01000001">
    <property type="protein sequence ID" value="KXA90685.1"/>
    <property type="molecule type" value="Genomic_DNA"/>
</dbReference>
<dbReference type="Pfam" id="PF01808">
    <property type="entry name" value="AICARFT_IMPCHas"/>
    <property type="match status" value="1"/>
</dbReference>
<protein>
    <recommendedName>
        <fullName evidence="3">IMP cyclohydrolase</fullName>
    </recommendedName>
</protein>
<evidence type="ECO:0000313" key="2">
    <source>
        <dbReference type="Proteomes" id="UP000070184"/>
    </source>
</evidence>
<evidence type="ECO:0008006" key="3">
    <source>
        <dbReference type="Google" id="ProtNLM"/>
    </source>
</evidence>
<dbReference type="SMART" id="SM00798">
    <property type="entry name" value="AICARFT_IMPCHas"/>
    <property type="match status" value="1"/>
</dbReference>
<dbReference type="InterPro" id="IPR024051">
    <property type="entry name" value="AICAR_Tfase_dup_dom_sf"/>
</dbReference>
<proteinExistence type="predicted"/>
<dbReference type="GO" id="GO:0003937">
    <property type="term" value="F:IMP cyclohydrolase activity"/>
    <property type="evidence" value="ECO:0007669"/>
    <property type="project" value="InterPro"/>
</dbReference>
<dbReference type="PANTHER" id="PTHR11692:SF0">
    <property type="entry name" value="BIFUNCTIONAL PURINE BIOSYNTHESIS PROTEIN ATIC"/>
    <property type="match status" value="1"/>
</dbReference>
<dbReference type="InterPro" id="IPR002695">
    <property type="entry name" value="PurH-like"/>
</dbReference>
<dbReference type="GO" id="GO:0006189">
    <property type="term" value="P:'de novo' IMP biosynthetic process"/>
    <property type="evidence" value="ECO:0007669"/>
    <property type="project" value="TreeGrafter"/>
</dbReference>
<accession>A0A133U912</accession>
<keyword evidence="2" id="KW-1185">Reference proteome</keyword>